<protein>
    <submittedName>
        <fullName evidence="1">Uncharacterized protein</fullName>
    </submittedName>
</protein>
<comment type="caution">
    <text evidence="1">The sequence shown here is derived from an EMBL/GenBank/DDBJ whole genome shotgun (WGS) entry which is preliminary data.</text>
</comment>
<gene>
    <name evidence="1" type="ORF">I8751_10515</name>
</gene>
<evidence type="ECO:0000313" key="1">
    <source>
        <dbReference type="EMBL" id="MBH8552792.1"/>
    </source>
</evidence>
<keyword evidence="2" id="KW-1185">Reference proteome</keyword>
<dbReference type="EMBL" id="JAECZB010000019">
    <property type="protein sequence ID" value="MBH8552792.1"/>
    <property type="molecule type" value="Genomic_DNA"/>
</dbReference>
<accession>A0A8J7HBV6</accession>
<proteinExistence type="predicted"/>
<reference evidence="1 2" key="1">
    <citation type="journal article" date="2021" name="Int. J. Syst. Evol. Microbiol.">
        <title>Amazonocrinis nigriterrae gen. nov., sp. nov., Atlanticothrix silvestris gen. nov., sp. nov. and Dendronalium phyllosphericum gen. nov., sp. nov., nostocacean cyanobacteria from Brazilian environments.</title>
        <authorList>
            <person name="Alvarenga D.O."/>
            <person name="Andreote A.P.D."/>
            <person name="Branco L.H.Z."/>
            <person name="Delbaje E."/>
            <person name="Cruz R.B."/>
            <person name="Varani A.M."/>
            <person name="Fiore M.F."/>
        </authorList>
    </citation>
    <scope>NUCLEOTIDE SEQUENCE [LARGE SCALE GENOMIC DNA]</scope>
    <source>
        <strain evidence="1 2">CENA357</strain>
    </source>
</reference>
<sequence length="231" mass="25231">MHPKSVQKFETLSSALGFAIAGLIGSMTYAIAQPAIPVCQPPSAGEYLLLVVSPTANNQKQLRSALPNEIPSTTCQYLTEIVTRIGGFKKIDDANRWARYINNIAGLSAIITTRPAAPNVAQAQTQTQPQIQPQIQLQSQTISYNPQALGEGFAILVDYFNRPELANSVQQTVGGNVGFASYGQRPYLLAVHTTNQQEAYNTLQKLNERGFFAVLVDSRNVVLLRSVVRLQ</sequence>
<evidence type="ECO:0000313" key="2">
    <source>
        <dbReference type="Proteomes" id="UP000599391"/>
    </source>
</evidence>
<dbReference type="AlphaFoldDB" id="A0A8J7HBV6"/>
<organism evidence="1 2">
    <name type="scientific">Atlanticothrix silvestris CENA357</name>
    <dbReference type="NCBI Taxonomy" id="1725252"/>
    <lineage>
        <taxon>Bacteria</taxon>
        <taxon>Bacillati</taxon>
        <taxon>Cyanobacteriota</taxon>
        <taxon>Cyanophyceae</taxon>
        <taxon>Nostocales</taxon>
        <taxon>Nodulariaceae</taxon>
        <taxon>Atlanticothrix</taxon>
        <taxon>Atlanticothrix silvestris</taxon>
    </lineage>
</organism>
<dbReference type="Proteomes" id="UP000599391">
    <property type="component" value="Unassembled WGS sequence"/>
</dbReference>
<name>A0A8J7HBV6_9CYAN</name>
<dbReference type="RefSeq" id="WP_214439095.1">
    <property type="nucleotide sequence ID" value="NZ_JAECZB010000019.1"/>
</dbReference>